<dbReference type="Pfam" id="PF01565">
    <property type="entry name" value="FAD_binding_4"/>
    <property type="match status" value="1"/>
</dbReference>
<sequence length="479" mass="50786">MSELLGQLVRIAGRQHVLSGEAAREFTHDATFMQHGLLAVVRPGGTEEVAAVVAACAEAGTPVVARGSGTSLVGGPVPLAGGVVLSLDRLTDMEIDAPNTVAVAGAGVITGRLDEAANAAGLMYPPDPASVQMSTIGGNVACNSGGMRCLKYGVTADYVTGLTVVLASGEVLRLGGKLRKRSSGYRLAQLFIGSEGTLGVVTQVIVKLVPLPRHRATAMVGFASVEDAAAAVSRVLAAGHFPAALEIMDRSTLRLVRDLLPRGFDPELEAVLIVEQDGNLEEHVQLGLMDMVELLGGVDNRVAQSSSERERLWEARRSFGKVLMAMPHNNFAEDVAVPVSQVPEMVRRVRRLAEETGLEICVLGHAGDGNLHPTFLFSEEQRPLVSGAAAQVFRDALELGGSISAEHGLGALKRDYAEVEHGALALGMMRQLKQLMDPSNILNPHKVFPEQPADDDFLNRIPGWFPDPGQRPRHAEAGV</sequence>
<protein>
    <submittedName>
        <fullName evidence="7">FAD-binding protein</fullName>
    </submittedName>
</protein>
<dbReference type="InterPro" id="IPR016167">
    <property type="entry name" value="FAD-bd_PCMH_sub1"/>
</dbReference>
<dbReference type="Pfam" id="PF02913">
    <property type="entry name" value="FAD-oxidase_C"/>
    <property type="match status" value="1"/>
</dbReference>
<dbReference type="FunFam" id="1.10.45.10:FF:000001">
    <property type="entry name" value="D-lactate dehydrogenase mitochondrial"/>
    <property type="match status" value="1"/>
</dbReference>
<dbReference type="Gene3D" id="1.10.45.10">
    <property type="entry name" value="Vanillyl-alcohol Oxidase, Chain A, domain 4"/>
    <property type="match status" value="1"/>
</dbReference>
<keyword evidence="3" id="KW-0285">Flavoprotein</keyword>
<evidence type="ECO:0000256" key="4">
    <source>
        <dbReference type="ARBA" id="ARBA00022827"/>
    </source>
</evidence>
<dbReference type="InterPro" id="IPR004113">
    <property type="entry name" value="FAD-bd_oxidored_4_C"/>
</dbReference>
<name>A0A934KC00_9BACT</name>
<dbReference type="PANTHER" id="PTHR42934">
    <property type="entry name" value="GLYCOLATE OXIDASE SUBUNIT GLCD"/>
    <property type="match status" value="1"/>
</dbReference>
<dbReference type="Gene3D" id="3.30.70.2190">
    <property type="match status" value="1"/>
</dbReference>
<keyword evidence="5" id="KW-0560">Oxidoreductase</keyword>
<dbReference type="InterPro" id="IPR016171">
    <property type="entry name" value="Vanillyl_alc_oxidase_C-sub2"/>
</dbReference>
<organism evidence="7 8">
    <name type="scientific">Candidatus Nephthysia bennettiae</name>
    <dbReference type="NCBI Taxonomy" id="3127016"/>
    <lineage>
        <taxon>Bacteria</taxon>
        <taxon>Bacillati</taxon>
        <taxon>Candidatus Dormiibacterota</taxon>
        <taxon>Candidatus Dormibacteria</taxon>
        <taxon>Candidatus Dormibacterales</taxon>
        <taxon>Candidatus Dormibacteraceae</taxon>
        <taxon>Candidatus Nephthysia</taxon>
    </lineage>
</organism>
<dbReference type="Gene3D" id="3.30.43.10">
    <property type="entry name" value="Uridine Diphospho-n-acetylenolpyruvylglucosamine Reductase, domain 2"/>
    <property type="match status" value="1"/>
</dbReference>
<reference evidence="7" key="1">
    <citation type="submission" date="2020-10" db="EMBL/GenBank/DDBJ databases">
        <title>Ca. Dormibacterota MAGs.</title>
        <authorList>
            <person name="Montgomery K."/>
        </authorList>
    </citation>
    <scope>NUCLEOTIDE SEQUENCE [LARGE SCALE GENOMIC DNA]</scope>
    <source>
        <strain evidence="7">SC8812_S17_10</strain>
    </source>
</reference>
<dbReference type="Proteomes" id="UP000612893">
    <property type="component" value="Unassembled WGS sequence"/>
</dbReference>
<keyword evidence="8" id="KW-1185">Reference proteome</keyword>
<evidence type="ECO:0000256" key="3">
    <source>
        <dbReference type="ARBA" id="ARBA00022630"/>
    </source>
</evidence>
<dbReference type="InterPro" id="IPR006094">
    <property type="entry name" value="Oxid_FAD_bind_N"/>
</dbReference>
<gene>
    <name evidence="7" type="ORF">JF922_16185</name>
</gene>
<evidence type="ECO:0000313" key="8">
    <source>
        <dbReference type="Proteomes" id="UP000612893"/>
    </source>
</evidence>
<dbReference type="InterPro" id="IPR036318">
    <property type="entry name" value="FAD-bd_PCMH-like_sf"/>
</dbReference>
<evidence type="ECO:0000259" key="6">
    <source>
        <dbReference type="PROSITE" id="PS51387"/>
    </source>
</evidence>
<dbReference type="PANTHER" id="PTHR42934:SF2">
    <property type="entry name" value="GLYCOLATE OXIDASE SUBUNIT GLCD"/>
    <property type="match status" value="1"/>
</dbReference>
<dbReference type="AlphaFoldDB" id="A0A934KC00"/>
<dbReference type="InterPro" id="IPR051914">
    <property type="entry name" value="FAD-linked_OxidoTrans_Type4"/>
</dbReference>
<comment type="cofactor">
    <cofactor evidence="1">
        <name>FAD</name>
        <dbReference type="ChEBI" id="CHEBI:57692"/>
    </cofactor>
</comment>
<dbReference type="Gene3D" id="3.30.465.10">
    <property type="match status" value="1"/>
</dbReference>
<dbReference type="SUPFAM" id="SSF55103">
    <property type="entry name" value="FAD-linked oxidases, C-terminal domain"/>
    <property type="match status" value="1"/>
</dbReference>
<dbReference type="InterPro" id="IPR016166">
    <property type="entry name" value="FAD-bd_PCMH"/>
</dbReference>
<dbReference type="FunFam" id="3.30.70.2740:FF:000001">
    <property type="entry name" value="D-lactate dehydrogenase mitochondrial"/>
    <property type="match status" value="1"/>
</dbReference>
<dbReference type="EMBL" id="JAEKNR010000161">
    <property type="protein sequence ID" value="MBJ7599603.1"/>
    <property type="molecule type" value="Genomic_DNA"/>
</dbReference>
<feature type="domain" description="FAD-binding PCMH-type" evidence="6">
    <location>
        <begin position="33"/>
        <end position="211"/>
    </location>
</feature>
<dbReference type="RefSeq" id="WP_338203146.1">
    <property type="nucleotide sequence ID" value="NZ_JAEKNR010000161.1"/>
</dbReference>
<dbReference type="SUPFAM" id="SSF56176">
    <property type="entry name" value="FAD-binding/transporter-associated domain-like"/>
    <property type="match status" value="1"/>
</dbReference>
<dbReference type="GO" id="GO:0016491">
    <property type="term" value="F:oxidoreductase activity"/>
    <property type="evidence" value="ECO:0007669"/>
    <property type="project" value="UniProtKB-KW"/>
</dbReference>
<evidence type="ECO:0000256" key="1">
    <source>
        <dbReference type="ARBA" id="ARBA00001974"/>
    </source>
</evidence>
<evidence type="ECO:0000256" key="5">
    <source>
        <dbReference type="ARBA" id="ARBA00023002"/>
    </source>
</evidence>
<dbReference type="Gene3D" id="3.30.70.2740">
    <property type="match status" value="1"/>
</dbReference>
<proteinExistence type="inferred from homology"/>
<comment type="similarity">
    <text evidence="2">Belongs to the FAD-binding oxidoreductase/transferase type 4 family.</text>
</comment>
<comment type="caution">
    <text evidence="7">The sequence shown here is derived from an EMBL/GenBank/DDBJ whole genome shotgun (WGS) entry which is preliminary data.</text>
</comment>
<keyword evidence="4" id="KW-0274">FAD</keyword>
<evidence type="ECO:0000313" key="7">
    <source>
        <dbReference type="EMBL" id="MBJ7599603.1"/>
    </source>
</evidence>
<dbReference type="InterPro" id="IPR016164">
    <property type="entry name" value="FAD-linked_Oxase-like_C"/>
</dbReference>
<dbReference type="PROSITE" id="PS51387">
    <property type="entry name" value="FAD_PCMH"/>
    <property type="match status" value="1"/>
</dbReference>
<accession>A0A934KC00</accession>
<evidence type="ECO:0000256" key="2">
    <source>
        <dbReference type="ARBA" id="ARBA00008000"/>
    </source>
</evidence>
<dbReference type="InterPro" id="IPR016169">
    <property type="entry name" value="FAD-bd_PCMH_sub2"/>
</dbReference>